<dbReference type="Proteomes" id="UP000618445">
    <property type="component" value="Unassembled WGS sequence"/>
</dbReference>
<comment type="caution">
    <text evidence="1">The sequence shown here is derived from an EMBL/GenBank/DDBJ whole genome shotgun (WGS) entry which is preliminary data.</text>
</comment>
<protein>
    <submittedName>
        <fullName evidence="1">Acyl carrier protein</fullName>
    </submittedName>
</protein>
<evidence type="ECO:0000313" key="2">
    <source>
        <dbReference type="Proteomes" id="UP000618445"/>
    </source>
</evidence>
<organism evidence="1 2">
    <name type="scientific">Phormidium tenue FACHB-1050</name>
    <dbReference type="NCBI Taxonomy" id="2692857"/>
    <lineage>
        <taxon>Bacteria</taxon>
        <taxon>Bacillati</taxon>
        <taxon>Cyanobacteriota</taxon>
        <taxon>Cyanophyceae</taxon>
        <taxon>Oscillatoriophycideae</taxon>
        <taxon>Oscillatoriales</taxon>
        <taxon>Oscillatoriaceae</taxon>
        <taxon>Phormidium</taxon>
    </lineage>
</organism>
<dbReference type="InterPro" id="IPR036736">
    <property type="entry name" value="ACP-like_sf"/>
</dbReference>
<dbReference type="Gene3D" id="1.10.1200.10">
    <property type="entry name" value="ACP-like"/>
    <property type="match status" value="1"/>
</dbReference>
<proteinExistence type="predicted"/>
<accession>A0ABR8C5M5</accession>
<sequence>MDKRIKQVMAAVFEIEADSISEDASPDTIEIWDSLHHMNLVVALEEEFTVVFDDEQIGDLLNYKLIKLAISEFINS</sequence>
<reference evidence="1 2" key="1">
    <citation type="journal article" date="2020" name="ISME J.">
        <title>Comparative genomics reveals insights into cyanobacterial evolution and habitat adaptation.</title>
        <authorList>
            <person name="Chen M.Y."/>
            <person name="Teng W.K."/>
            <person name="Zhao L."/>
            <person name="Hu C.X."/>
            <person name="Zhou Y.K."/>
            <person name="Han B.P."/>
            <person name="Song L.R."/>
            <person name="Shu W.S."/>
        </authorList>
    </citation>
    <scope>NUCLEOTIDE SEQUENCE [LARGE SCALE GENOMIC DNA]</scope>
    <source>
        <strain evidence="1 2">FACHB-1050</strain>
    </source>
</reference>
<dbReference type="SUPFAM" id="SSF47336">
    <property type="entry name" value="ACP-like"/>
    <property type="match status" value="1"/>
</dbReference>
<keyword evidence="2" id="KW-1185">Reference proteome</keyword>
<dbReference type="EMBL" id="JACJQY010000001">
    <property type="protein sequence ID" value="MBD2315395.1"/>
    <property type="molecule type" value="Genomic_DNA"/>
</dbReference>
<gene>
    <name evidence="1" type="ORF">H6G05_00850</name>
</gene>
<name>A0ABR8C5M5_9CYAN</name>
<evidence type="ECO:0000313" key="1">
    <source>
        <dbReference type="EMBL" id="MBD2315395.1"/>
    </source>
</evidence>